<dbReference type="AlphaFoldDB" id="A0A2P8AFL8"/>
<feature type="compositionally biased region" description="Polar residues" evidence="1">
    <location>
        <begin position="22"/>
        <end position="32"/>
    </location>
</feature>
<comment type="caution">
    <text evidence="2">The sequence shown here is derived from an EMBL/GenBank/DDBJ whole genome shotgun (WGS) entry which is preliminary data.</text>
</comment>
<feature type="region of interest" description="Disordered" evidence="1">
    <location>
        <begin position="1"/>
        <end position="251"/>
    </location>
</feature>
<feature type="compositionally biased region" description="Acidic residues" evidence="1">
    <location>
        <begin position="158"/>
        <end position="167"/>
    </location>
</feature>
<proteinExistence type="predicted"/>
<evidence type="ECO:0000313" key="2">
    <source>
        <dbReference type="EMBL" id="PSK59256.1"/>
    </source>
</evidence>
<gene>
    <name evidence="2" type="ORF">B9Z65_3580</name>
</gene>
<dbReference type="Proteomes" id="UP000243723">
    <property type="component" value="Unassembled WGS sequence"/>
</dbReference>
<feature type="compositionally biased region" description="Low complexity" evidence="1">
    <location>
        <begin position="85"/>
        <end position="97"/>
    </location>
</feature>
<dbReference type="EMBL" id="NHZQ01000010">
    <property type="protein sequence ID" value="PSK59256.1"/>
    <property type="molecule type" value="Genomic_DNA"/>
</dbReference>
<keyword evidence="3" id="KW-1185">Reference proteome</keyword>
<sequence>MSESQQPGQGSLPQEERETQDETTLLPTTYTQKRIDRLSWDTPLSSVDVSSAEEMPRLPSFKADDENVWRDRRSYLNRFDRRHLTPSTERPSTTRRSSLSHEISPDEIDSPTVTDPPSRPVSPLSLPADQPCRPSTPEPPSPVSPSRPVNPLVMESFDWSDESDEVSPTEYKRGSVAEMYHTTEEESPSPEEKAAPSEDLTAPEVDDVSSGQDPFSNFDSVSPEAPQETIENVEGSPKLVAAPPMDYLATQ</sequence>
<feature type="compositionally biased region" description="Low complexity" evidence="1">
    <location>
        <begin position="121"/>
        <end position="133"/>
    </location>
</feature>
<evidence type="ECO:0000313" key="3">
    <source>
        <dbReference type="Proteomes" id="UP000243723"/>
    </source>
</evidence>
<accession>A0A2P8AFL8</accession>
<feature type="compositionally biased region" description="Polar residues" evidence="1">
    <location>
        <begin position="1"/>
        <end position="12"/>
    </location>
</feature>
<feature type="compositionally biased region" description="Pro residues" evidence="1">
    <location>
        <begin position="134"/>
        <end position="145"/>
    </location>
</feature>
<organism evidence="2 3">
    <name type="scientific">Elsinoe australis</name>
    <dbReference type="NCBI Taxonomy" id="40998"/>
    <lineage>
        <taxon>Eukaryota</taxon>
        <taxon>Fungi</taxon>
        <taxon>Dikarya</taxon>
        <taxon>Ascomycota</taxon>
        <taxon>Pezizomycotina</taxon>
        <taxon>Dothideomycetes</taxon>
        <taxon>Dothideomycetidae</taxon>
        <taxon>Myriangiales</taxon>
        <taxon>Elsinoaceae</taxon>
        <taxon>Elsinoe</taxon>
    </lineage>
</organism>
<protein>
    <submittedName>
        <fullName evidence="2">Uncharacterized protein</fullName>
    </submittedName>
</protein>
<name>A0A2P8AFL8_9PEZI</name>
<reference evidence="2 3" key="1">
    <citation type="submission" date="2017-05" db="EMBL/GenBank/DDBJ databases">
        <title>Draft genome sequence of Elsinoe australis.</title>
        <authorList>
            <person name="Cheng Q."/>
        </authorList>
    </citation>
    <scope>NUCLEOTIDE SEQUENCE [LARGE SCALE GENOMIC DNA]</scope>
    <source>
        <strain evidence="2 3">NL1</strain>
    </source>
</reference>
<evidence type="ECO:0000256" key="1">
    <source>
        <dbReference type="SAM" id="MobiDB-lite"/>
    </source>
</evidence>
<dbReference type="OrthoDB" id="10370004at2759"/>
<feature type="compositionally biased region" description="Polar residues" evidence="1">
    <location>
        <begin position="209"/>
        <end position="220"/>
    </location>
</feature>
<feature type="compositionally biased region" description="Basic and acidic residues" evidence="1">
    <location>
        <begin position="62"/>
        <end position="83"/>
    </location>
</feature>